<dbReference type="GO" id="GO:0030983">
    <property type="term" value="F:mismatched DNA binding"/>
    <property type="evidence" value="ECO:0007669"/>
    <property type="project" value="InterPro"/>
</dbReference>
<dbReference type="Proteomes" id="UP000050761">
    <property type="component" value="Unassembled WGS sequence"/>
</dbReference>
<gene>
    <name evidence="3" type="ORF">HPBE_LOCUS659</name>
</gene>
<dbReference type="AlphaFoldDB" id="A0A183F3B6"/>
<dbReference type="InterPro" id="IPR020568">
    <property type="entry name" value="Ribosomal_Su5_D2-typ_SF"/>
</dbReference>
<name>A0A183F3B6_HELPZ</name>
<evidence type="ECO:0000313" key="4">
    <source>
        <dbReference type="Proteomes" id="UP000050761"/>
    </source>
</evidence>
<dbReference type="EMBL" id="UZAH01000517">
    <property type="protein sequence ID" value="VDO19041.1"/>
    <property type="molecule type" value="Genomic_DNA"/>
</dbReference>
<dbReference type="GO" id="GO:0006298">
    <property type="term" value="P:mismatch repair"/>
    <property type="evidence" value="ECO:0007669"/>
    <property type="project" value="InterPro"/>
</dbReference>
<accession>A0A3P7TDQ1</accession>
<dbReference type="InterPro" id="IPR014721">
    <property type="entry name" value="Ribsml_uS5_D2-typ_fold_subgr"/>
</dbReference>
<dbReference type="Gene3D" id="3.30.230.10">
    <property type="match status" value="1"/>
</dbReference>
<dbReference type="GO" id="GO:0005524">
    <property type="term" value="F:ATP binding"/>
    <property type="evidence" value="ECO:0007669"/>
    <property type="project" value="InterPro"/>
</dbReference>
<feature type="domain" description="DNA mismatch repair protein S5" evidence="1">
    <location>
        <begin position="32"/>
        <end position="69"/>
    </location>
</feature>
<evidence type="ECO:0000259" key="2">
    <source>
        <dbReference type="Pfam" id="PF16413"/>
    </source>
</evidence>
<keyword evidence="4" id="KW-1185">Reference proteome</keyword>
<organism evidence="4 5">
    <name type="scientific">Heligmosomoides polygyrus</name>
    <name type="common">Parasitic roundworm</name>
    <dbReference type="NCBI Taxonomy" id="6339"/>
    <lineage>
        <taxon>Eukaryota</taxon>
        <taxon>Metazoa</taxon>
        <taxon>Ecdysozoa</taxon>
        <taxon>Nematoda</taxon>
        <taxon>Chromadorea</taxon>
        <taxon>Rhabditida</taxon>
        <taxon>Rhabditina</taxon>
        <taxon>Rhabditomorpha</taxon>
        <taxon>Strongyloidea</taxon>
        <taxon>Heligmosomidae</taxon>
        <taxon>Heligmosomoides</taxon>
    </lineage>
</organism>
<protein>
    <submittedName>
        <fullName evidence="5">DNA_mis_repair domain-containing protein</fullName>
    </submittedName>
</protein>
<dbReference type="InterPro" id="IPR013507">
    <property type="entry name" value="DNA_mismatch_S5_2-like"/>
</dbReference>
<dbReference type="WBParaSite" id="HPBE_0000065801-mRNA-1">
    <property type="protein sequence ID" value="HPBE_0000065801-mRNA-1"/>
    <property type="gene ID" value="HPBE_0000065801"/>
</dbReference>
<reference evidence="5" key="2">
    <citation type="submission" date="2019-09" db="UniProtKB">
        <authorList>
            <consortium name="WormBaseParasite"/>
        </authorList>
    </citation>
    <scope>IDENTIFICATION</scope>
</reference>
<accession>A0A183F3B6</accession>
<proteinExistence type="predicted"/>
<dbReference type="SUPFAM" id="SSF54211">
    <property type="entry name" value="Ribosomal protein S5 domain 2-like"/>
    <property type="match status" value="1"/>
</dbReference>
<dbReference type="OrthoDB" id="5849153at2759"/>
<sequence>MRRGGGGADFRTSGGGVRSETVAVLLGKDFGEIDPSRIDVNVHPTKQTVLFLEEDAIIEDLVKAFQRRLSNIFDREVDPRTLSSSSHALLTSTQIQRIPAQTQAADLVRVDHKERRLDEFLTSSASSKSSSSVEMVQVSGSQDENIEATNGGQRVFAFESLANLKKRICGSASQPLRELFKSLSFVGCVSPKSMLLQFGTGLYIIRLDQVLRELFYQVGVVFRSLMRRVP</sequence>
<reference evidence="3 4" key="1">
    <citation type="submission" date="2018-11" db="EMBL/GenBank/DDBJ databases">
        <authorList>
            <consortium name="Pathogen Informatics"/>
        </authorList>
    </citation>
    <scope>NUCLEOTIDE SEQUENCE [LARGE SCALE GENOMIC DNA]</scope>
</reference>
<evidence type="ECO:0000259" key="1">
    <source>
        <dbReference type="Pfam" id="PF01119"/>
    </source>
</evidence>
<feature type="domain" description="DNA mismatch repair protein Mlh1 C-terminal" evidence="2">
    <location>
        <begin position="158"/>
        <end position="220"/>
    </location>
</feature>
<evidence type="ECO:0000313" key="3">
    <source>
        <dbReference type="EMBL" id="VDO19041.1"/>
    </source>
</evidence>
<dbReference type="InterPro" id="IPR032189">
    <property type="entry name" value="Mlh1_C"/>
</dbReference>
<dbReference type="Pfam" id="PF16413">
    <property type="entry name" value="Mlh1_C"/>
    <property type="match status" value="1"/>
</dbReference>
<dbReference type="Pfam" id="PF01119">
    <property type="entry name" value="DNA_mis_repair"/>
    <property type="match status" value="1"/>
</dbReference>
<evidence type="ECO:0000313" key="5">
    <source>
        <dbReference type="WBParaSite" id="HPBE_0000065801-mRNA-1"/>
    </source>
</evidence>